<dbReference type="Proteomes" id="UP000005239">
    <property type="component" value="Unassembled WGS sequence"/>
</dbReference>
<evidence type="ECO:0000313" key="1">
    <source>
        <dbReference type="EnsemblMetazoa" id="PPA44763.1"/>
    </source>
</evidence>
<dbReference type="AlphaFoldDB" id="A0A2A6CHY7"/>
<evidence type="ECO:0000313" key="2">
    <source>
        <dbReference type="Proteomes" id="UP000005239"/>
    </source>
</evidence>
<sequence length="78" mass="9088">MMPSFDMCDTDQRVLMTTRDKGILVGMLTWASSWHRFPYSMGILLNGEKENWRRPIFTSEESVGSDRSNIERKMLDNA</sequence>
<organism evidence="1 2">
    <name type="scientific">Pristionchus pacificus</name>
    <name type="common">Parasitic nematode worm</name>
    <dbReference type="NCBI Taxonomy" id="54126"/>
    <lineage>
        <taxon>Eukaryota</taxon>
        <taxon>Metazoa</taxon>
        <taxon>Ecdysozoa</taxon>
        <taxon>Nematoda</taxon>
        <taxon>Chromadorea</taxon>
        <taxon>Rhabditida</taxon>
        <taxon>Rhabditina</taxon>
        <taxon>Diplogasteromorpha</taxon>
        <taxon>Diplogasteroidea</taxon>
        <taxon>Neodiplogasteridae</taxon>
        <taxon>Pristionchus</taxon>
    </lineage>
</organism>
<proteinExistence type="predicted"/>
<accession>A0A8R1UZN5</accession>
<name>A0A2A6CHY7_PRIPA</name>
<keyword evidence="2" id="KW-1185">Reference proteome</keyword>
<gene>
    <name evidence="1" type="primary">WBGene00283132</name>
</gene>
<reference evidence="2" key="1">
    <citation type="journal article" date="2008" name="Nat. Genet.">
        <title>The Pristionchus pacificus genome provides a unique perspective on nematode lifestyle and parasitism.</title>
        <authorList>
            <person name="Dieterich C."/>
            <person name="Clifton S.W."/>
            <person name="Schuster L.N."/>
            <person name="Chinwalla A."/>
            <person name="Delehaunty K."/>
            <person name="Dinkelacker I."/>
            <person name="Fulton L."/>
            <person name="Fulton R."/>
            <person name="Godfrey J."/>
            <person name="Minx P."/>
            <person name="Mitreva M."/>
            <person name="Roeseler W."/>
            <person name="Tian H."/>
            <person name="Witte H."/>
            <person name="Yang S.P."/>
            <person name="Wilson R.K."/>
            <person name="Sommer R.J."/>
        </authorList>
    </citation>
    <scope>NUCLEOTIDE SEQUENCE [LARGE SCALE GENOMIC DNA]</scope>
    <source>
        <strain evidence="2">PS312</strain>
    </source>
</reference>
<protein>
    <submittedName>
        <fullName evidence="1">Uncharacterized protein</fullName>
    </submittedName>
</protein>
<accession>A0A2A6CHY7</accession>
<reference evidence="1" key="2">
    <citation type="submission" date="2022-06" db="UniProtKB">
        <authorList>
            <consortium name="EnsemblMetazoa"/>
        </authorList>
    </citation>
    <scope>IDENTIFICATION</scope>
    <source>
        <strain evidence="1">PS312</strain>
    </source>
</reference>
<dbReference type="EnsemblMetazoa" id="PPA44763.1">
    <property type="protein sequence ID" value="PPA44763.1"/>
    <property type="gene ID" value="WBGene00283132"/>
</dbReference>